<comment type="caution">
    <text evidence="9">The sequence shown here is derived from an EMBL/GenBank/DDBJ whole genome shotgun (WGS) entry which is preliminary data.</text>
</comment>
<evidence type="ECO:0000256" key="5">
    <source>
        <dbReference type="ARBA" id="ARBA00023001"/>
    </source>
</evidence>
<protein>
    <recommendedName>
        <fullName evidence="3">cellulase</fullName>
        <ecNumber evidence="3">3.2.1.4</ecNumber>
    </recommendedName>
</protein>
<accession>A0ABS9W1Y9</accession>
<dbReference type="RefSeq" id="WP_120007439.1">
    <property type="nucleotide sequence ID" value="NZ_JALBUU010000004.1"/>
</dbReference>
<dbReference type="Proteomes" id="UP001201985">
    <property type="component" value="Unassembled WGS sequence"/>
</dbReference>
<dbReference type="InterPro" id="IPR008928">
    <property type="entry name" value="6-hairpin_glycosidase_sf"/>
</dbReference>
<reference evidence="9 10" key="1">
    <citation type="submission" date="2022-03" db="EMBL/GenBank/DDBJ databases">
        <title>Complete genome analysis of Roseomonas KG 17.1 : a prolific producer of plant growth promoters.</title>
        <authorList>
            <person name="Saadouli I."/>
            <person name="Najjari A."/>
            <person name="Mosbah A."/>
            <person name="Ouzari H.I."/>
        </authorList>
    </citation>
    <scope>NUCLEOTIDE SEQUENCE [LARGE SCALE GENOMIC DNA]</scope>
    <source>
        <strain evidence="9 10">KG17-1</strain>
    </source>
</reference>
<keyword evidence="5" id="KW-0136">Cellulose degradation</keyword>
<comment type="catalytic activity">
    <reaction evidence="1">
        <text>Endohydrolysis of (1-&gt;4)-beta-D-glucosidic linkages in cellulose, lichenin and cereal beta-D-glucans.</text>
        <dbReference type="EC" id="3.2.1.4"/>
    </reaction>
</comment>
<dbReference type="Pfam" id="PF01270">
    <property type="entry name" value="Glyco_hydro_8"/>
    <property type="match status" value="1"/>
</dbReference>
<keyword evidence="6" id="KW-0326">Glycosidase</keyword>
<keyword evidence="4 9" id="KW-0378">Hydrolase</keyword>
<dbReference type="InterPro" id="IPR012341">
    <property type="entry name" value="6hp_glycosidase-like_sf"/>
</dbReference>
<evidence type="ECO:0000256" key="6">
    <source>
        <dbReference type="ARBA" id="ARBA00023295"/>
    </source>
</evidence>
<evidence type="ECO:0000256" key="7">
    <source>
        <dbReference type="ARBA" id="ARBA00023326"/>
    </source>
</evidence>
<feature type="region of interest" description="Disordered" evidence="8">
    <location>
        <begin position="1"/>
        <end position="20"/>
    </location>
</feature>
<evidence type="ECO:0000256" key="4">
    <source>
        <dbReference type="ARBA" id="ARBA00022801"/>
    </source>
</evidence>
<sequence>MVMLRPGATRETELPPVRGMPGRDEWADFQRLYISGDGRVIDTANGGTSHSEGQGWGLLLAEAFDDEASFNRILGWSRRELRRPGDDLLAWAWRPNRPVAVEDHNDATDGDLFLAWALLRAARRCNGRS</sequence>
<dbReference type="Gene3D" id="1.50.10.10">
    <property type="match status" value="1"/>
</dbReference>
<dbReference type="PRINTS" id="PR00735">
    <property type="entry name" value="GLHYDRLASE8"/>
</dbReference>
<proteinExistence type="inferred from homology"/>
<evidence type="ECO:0000256" key="8">
    <source>
        <dbReference type="SAM" id="MobiDB-lite"/>
    </source>
</evidence>
<keyword evidence="7" id="KW-0624">Polysaccharide degradation</keyword>
<keyword evidence="7" id="KW-0119">Carbohydrate metabolism</keyword>
<evidence type="ECO:0000256" key="3">
    <source>
        <dbReference type="ARBA" id="ARBA00012601"/>
    </source>
</evidence>
<evidence type="ECO:0000256" key="1">
    <source>
        <dbReference type="ARBA" id="ARBA00000966"/>
    </source>
</evidence>
<evidence type="ECO:0000313" key="9">
    <source>
        <dbReference type="EMBL" id="MCI0753191.1"/>
    </source>
</evidence>
<dbReference type="SUPFAM" id="SSF48208">
    <property type="entry name" value="Six-hairpin glycosidases"/>
    <property type="match status" value="1"/>
</dbReference>
<organism evidence="9 10">
    <name type="scientific">Teichococcus vastitatis</name>
    <dbReference type="NCBI Taxonomy" id="2307076"/>
    <lineage>
        <taxon>Bacteria</taxon>
        <taxon>Pseudomonadati</taxon>
        <taxon>Pseudomonadota</taxon>
        <taxon>Alphaproteobacteria</taxon>
        <taxon>Acetobacterales</taxon>
        <taxon>Roseomonadaceae</taxon>
        <taxon>Roseomonas</taxon>
    </lineage>
</organism>
<dbReference type="EMBL" id="JALBUU010000004">
    <property type="protein sequence ID" value="MCI0753191.1"/>
    <property type="molecule type" value="Genomic_DNA"/>
</dbReference>
<comment type="similarity">
    <text evidence="2">Belongs to the glycosyl hydrolase 8 (cellulase D) family.</text>
</comment>
<evidence type="ECO:0000313" key="10">
    <source>
        <dbReference type="Proteomes" id="UP001201985"/>
    </source>
</evidence>
<evidence type="ECO:0000256" key="2">
    <source>
        <dbReference type="ARBA" id="ARBA00009209"/>
    </source>
</evidence>
<name>A0ABS9W1Y9_9PROT</name>
<keyword evidence="10" id="KW-1185">Reference proteome</keyword>
<dbReference type="InterPro" id="IPR002037">
    <property type="entry name" value="Glyco_hydro_8"/>
</dbReference>
<gene>
    <name evidence="9" type="ORF">MON41_05355</name>
</gene>
<dbReference type="GO" id="GO:0016787">
    <property type="term" value="F:hydrolase activity"/>
    <property type="evidence" value="ECO:0007669"/>
    <property type="project" value="UniProtKB-KW"/>
</dbReference>
<dbReference type="EC" id="3.2.1.4" evidence="3"/>